<keyword evidence="2 6" id="KW-0378">Hydrolase</keyword>
<gene>
    <name evidence="6" type="ORF">BD410DRAFT_847254</name>
</gene>
<dbReference type="VEuPathDB" id="FungiDB:BD410DRAFT_847254"/>
<evidence type="ECO:0000256" key="3">
    <source>
        <dbReference type="ARBA" id="ARBA00022840"/>
    </source>
</evidence>
<evidence type="ECO:0000256" key="4">
    <source>
        <dbReference type="SAM" id="Phobius"/>
    </source>
</evidence>
<name>A0A4Y7PD33_9AGAM</name>
<evidence type="ECO:0000313" key="7">
    <source>
        <dbReference type="Proteomes" id="UP000294933"/>
    </source>
</evidence>
<dbReference type="GO" id="GO:0008094">
    <property type="term" value="F:ATP-dependent activity, acting on DNA"/>
    <property type="evidence" value="ECO:0007669"/>
    <property type="project" value="TreeGrafter"/>
</dbReference>
<dbReference type="PANTHER" id="PTHR45626">
    <property type="entry name" value="TRANSCRIPTION TERMINATION FACTOR 2-RELATED"/>
    <property type="match status" value="1"/>
</dbReference>
<organism evidence="6 7">
    <name type="scientific">Rickenella mellea</name>
    <dbReference type="NCBI Taxonomy" id="50990"/>
    <lineage>
        <taxon>Eukaryota</taxon>
        <taxon>Fungi</taxon>
        <taxon>Dikarya</taxon>
        <taxon>Basidiomycota</taxon>
        <taxon>Agaricomycotina</taxon>
        <taxon>Agaricomycetes</taxon>
        <taxon>Hymenochaetales</taxon>
        <taxon>Rickenellaceae</taxon>
        <taxon>Rickenella</taxon>
    </lineage>
</organism>
<dbReference type="GO" id="GO:0016787">
    <property type="term" value="F:hydrolase activity"/>
    <property type="evidence" value="ECO:0007669"/>
    <property type="project" value="UniProtKB-KW"/>
</dbReference>
<keyword evidence="4" id="KW-1133">Transmembrane helix</keyword>
<reference evidence="6 7" key="1">
    <citation type="submission" date="2018-06" db="EMBL/GenBank/DDBJ databases">
        <title>A transcriptomic atlas of mushroom development highlights an independent origin of complex multicellularity.</title>
        <authorList>
            <consortium name="DOE Joint Genome Institute"/>
            <person name="Krizsan K."/>
            <person name="Almasi E."/>
            <person name="Merenyi Z."/>
            <person name="Sahu N."/>
            <person name="Viragh M."/>
            <person name="Koszo T."/>
            <person name="Mondo S."/>
            <person name="Kiss B."/>
            <person name="Balint B."/>
            <person name="Kues U."/>
            <person name="Barry K."/>
            <person name="Hegedus J.C."/>
            <person name="Henrissat B."/>
            <person name="Johnson J."/>
            <person name="Lipzen A."/>
            <person name="Ohm R."/>
            <person name="Nagy I."/>
            <person name="Pangilinan J."/>
            <person name="Yan J."/>
            <person name="Xiong Y."/>
            <person name="Grigoriev I.V."/>
            <person name="Hibbett D.S."/>
            <person name="Nagy L.G."/>
        </authorList>
    </citation>
    <scope>NUCLEOTIDE SEQUENCE [LARGE SCALE GENOMIC DNA]</scope>
    <source>
        <strain evidence="6 7">SZMC22713</strain>
    </source>
</reference>
<dbReference type="InterPro" id="IPR049730">
    <property type="entry name" value="SNF2/RAD54-like_C"/>
</dbReference>
<keyword evidence="3" id="KW-0067">ATP-binding</keyword>
<keyword evidence="7" id="KW-1185">Reference proteome</keyword>
<proteinExistence type="predicted"/>
<sequence>MKRALAKAIKDISPEQRAMYAERLIRGVTDEKNDPTQQYNAVALDYVRKIQALFDGTVIRRDGKSKDYKGDRINDLEDYNDRIAFVRLYPAELDALDNAASRIRAGAISTGIIADGSKFFMDIRKGLGHISAIGLGRTGPVFTTMEAFKRNKSSKIERSAQMIRHILRRDDAPEIEFTTEGEVTFPPLPQIPEGQPEPGRTNQVLVYCEFAALIPCVVSVYRLFGIKCLWIDGNIPVNTRQERIDRFRAGKDERVMIMSAVGMTGLNLSCANFVIFFDQPWSSQDEEQFIGRAWRPPQKKQVWVYHLIALGTTDVLMCGMARGKSAMLDEFLQRKNAP</sequence>
<dbReference type="Gene3D" id="3.40.50.300">
    <property type="entry name" value="P-loop containing nucleotide triphosphate hydrolases"/>
    <property type="match status" value="1"/>
</dbReference>
<keyword evidence="4" id="KW-0812">Transmembrane</keyword>
<feature type="domain" description="Helicase C-terminal" evidence="5">
    <location>
        <begin position="187"/>
        <end position="338"/>
    </location>
</feature>
<dbReference type="InterPro" id="IPR050628">
    <property type="entry name" value="SNF2_RAD54_helicase_TF"/>
</dbReference>
<accession>A0A4Y7PD33</accession>
<evidence type="ECO:0000256" key="2">
    <source>
        <dbReference type="ARBA" id="ARBA00022801"/>
    </source>
</evidence>
<feature type="transmembrane region" description="Helical" evidence="4">
    <location>
        <begin position="255"/>
        <end position="277"/>
    </location>
</feature>
<dbReference type="PROSITE" id="PS51194">
    <property type="entry name" value="HELICASE_CTER"/>
    <property type="match status" value="1"/>
</dbReference>
<dbReference type="SMART" id="SM00490">
    <property type="entry name" value="HELICc"/>
    <property type="match status" value="1"/>
</dbReference>
<dbReference type="CDD" id="cd18793">
    <property type="entry name" value="SF2_C_SNF"/>
    <property type="match status" value="1"/>
</dbReference>
<dbReference type="GO" id="GO:0006281">
    <property type="term" value="P:DNA repair"/>
    <property type="evidence" value="ECO:0007669"/>
    <property type="project" value="TreeGrafter"/>
</dbReference>
<dbReference type="GO" id="GO:0005634">
    <property type="term" value="C:nucleus"/>
    <property type="evidence" value="ECO:0007669"/>
    <property type="project" value="TreeGrafter"/>
</dbReference>
<feature type="transmembrane region" description="Helical" evidence="4">
    <location>
        <begin position="302"/>
        <end position="321"/>
    </location>
</feature>
<keyword evidence="4" id="KW-0472">Membrane</keyword>
<evidence type="ECO:0000259" key="5">
    <source>
        <dbReference type="PROSITE" id="PS51194"/>
    </source>
</evidence>
<keyword evidence="1" id="KW-0547">Nucleotide-binding</keyword>
<protein>
    <submittedName>
        <fullName evidence="6">P-loop containing nucleoside triphosphate hydrolase protein</fullName>
    </submittedName>
</protein>
<feature type="non-terminal residue" evidence="6">
    <location>
        <position position="338"/>
    </location>
</feature>
<dbReference type="Pfam" id="PF00271">
    <property type="entry name" value="Helicase_C"/>
    <property type="match status" value="1"/>
</dbReference>
<evidence type="ECO:0000256" key="1">
    <source>
        <dbReference type="ARBA" id="ARBA00022741"/>
    </source>
</evidence>
<dbReference type="GO" id="GO:0005524">
    <property type="term" value="F:ATP binding"/>
    <property type="evidence" value="ECO:0007669"/>
    <property type="project" value="UniProtKB-KW"/>
</dbReference>
<dbReference type="AlphaFoldDB" id="A0A4Y7PD33"/>
<dbReference type="InterPro" id="IPR027417">
    <property type="entry name" value="P-loop_NTPase"/>
</dbReference>
<dbReference type="InterPro" id="IPR001650">
    <property type="entry name" value="Helicase_C-like"/>
</dbReference>
<dbReference type="SUPFAM" id="SSF52540">
    <property type="entry name" value="P-loop containing nucleoside triphosphate hydrolases"/>
    <property type="match status" value="1"/>
</dbReference>
<dbReference type="EMBL" id="ML170901">
    <property type="protein sequence ID" value="TDL13173.1"/>
    <property type="molecule type" value="Genomic_DNA"/>
</dbReference>
<dbReference type="STRING" id="50990.A0A4Y7PD33"/>
<evidence type="ECO:0000313" key="6">
    <source>
        <dbReference type="EMBL" id="TDL13173.1"/>
    </source>
</evidence>
<dbReference type="Proteomes" id="UP000294933">
    <property type="component" value="Unassembled WGS sequence"/>
</dbReference>
<dbReference type="OrthoDB" id="3270319at2759"/>